<reference evidence="3" key="1">
    <citation type="submission" date="2018-09" db="EMBL/GenBank/DDBJ databases">
        <authorList>
            <person name="Livingstone P.G."/>
            <person name="Whitworth D.E."/>
        </authorList>
    </citation>
    <scope>NUCLEOTIDE SEQUENCE [LARGE SCALE GENOMIC DNA]</scope>
    <source>
        <strain evidence="3">CA051B</strain>
    </source>
</reference>
<feature type="domain" description="FRG" evidence="1">
    <location>
        <begin position="28"/>
        <end position="125"/>
    </location>
</feature>
<organism evidence="2 3">
    <name type="scientific">Corallococcus llansteffanensis</name>
    <dbReference type="NCBI Taxonomy" id="2316731"/>
    <lineage>
        <taxon>Bacteria</taxon>
        <taxon>Pseudomonadati</taxon>
        <taxon>Myxococcota</taxon>
        <taxon>Myxococcia</taxon>
        <taxon>Myxococcales</taxon>
        <taxon>Cystobacterineae</taxon>
        <taxon>Myxococcaceae</taxon>
        <taxon>Corallococcus</taxon>
    </lineage>
</organism>
<gene>
    <name evidence="2" type="ORF">D7V93_38950</name>
</gene>
<dbReference type="EMBL" id="RAWB01000723">
    <property type="protein sequence ID" value="RKH41141.1"/>
    <property type="molecule type" value="Genomic_DNA"/>
</dbReference>
<comment type="caution">
    <text evidence="2">The sequence shown here is derived from an EMBL/GenBank/DDBJ whole genome shotgun (WGS) entry which is preliminary data.</text>
</comment>
<accession>A0A3A8NFY9</accession>
<keyword evidence="3" id="KW-1185">Reference proteome</keyword>
<dbReference type="SMART" id="SM00901">
    <property type="entry name" value="FRG"/>
    <property type="match status" value="1"/>
</dbReference>
<sequence length="263" mass="30158">MLEQHVTSWLELQDLLFGGSWNEPLGRFRTSFVFRGVPDASLDLSAALNRQGAFVRHERDLLRAFRKYARGVPGTAQLSSVWDWLALAQHHGMPTRLLDWTFSPYVALHFMTERQEFAGKDGAIWCVDYHQTNQQLPRPLREQLRTEGADVFTAEMLATVAGDLLTFDGLAEHPFVLFFEPPSLDARIVNQFALFSVMNGPELSLNDFLGHQHQGVRRLIVPASLKWEVRDKLDQANITERVLFPGLDGLSRWLRRYYAPRPQ</sequence>
<dbReference type="Pfam" id="PF08867">
    <property type="entry name" value="FRG"/>
    <property type="match status" value="1"/>
</dbReference>
<dbReference type="RefSeq" id="WP_120648125.1">
    <property type="nucleotide sequence ID" value="NZ_RAWB01000723.1"/>
</dbReference>
<proteinExistence type="predicted"/>
<dbReference type="AlphaFoldDB" id="A0A3A8NFY9"/>
<name>A0A3A8NFY9_9BACT</name>
<dbReference type="Proteomes" id="UP000272888">
    <property type="component" value="Unassembled WGS sequence"/>
</dbReference>
<evidence type="ECO:0000313" key="3">
    <source>
        <dbReference type="Proteomes" id="UP000272888"/>
    </source>
</evidence>
<evidence type="ECO:0000259" key="1">
    <source>
        <dbReference type="SMART" id="SM00901"/>
    </source>
</evidence>
<evidence type="ECO:0000313" key="2">
    <source>
        <dbReference type="EMBL" id="RKH41141.1"/>
    </source>
</evidence>
<dbReference type="InterPro" id="IPR014966">
    <property type="entry name" value="FRG-dom"/>
</dbReference>
<protein>
    <submittedName>
        <fullName evidence="2">FRG domain-containing protein</fullName>
    </submittedName>
</protein>